<dbReference type="Pfam" id="PF01408">
    <property type="entry name" value="GFO_IDH_MocA"/>
    <property type="match status" value="1"/>
</dbReference>
<dbReference type="PANTHER" id="PTHR43377:SF1">
    <property type="entry name" value="BILIVERDIN REDUCTASE A"/>
    <property type="match status" value="1"/>
</dbReference>
<dbReference type="SUPFAM" id="SSF55347">
    <property type="entry name" value="Glyceraldehyde-3-phosphate dehydrogenase-like, C-terminal domain"/>
    <property type="match status" value="1"/>
</dbReference>
<dbReference type="InterPro" id="IPR051450">
    <property type="entry name" value="Gfo/Idh/MocA_Oxidoreductases"/>
</dbReference>
<accession>A0A6J7AA79</accession>
<name>A0A6J7AA79_9ZZZZ</name>
<protein>
    <submittedName>
        <fullName evidence="3">Unannotated protein</fullName>
    </submittedName>
</protein>
<dbReference type="Gene3D" id="3.40.50.720">
    <property type="entry name" value="NAD(P)-binding Rossmann-like Domain"/>
    <property type="match status" value="1"/>
</dbReference>
<dbReference type="Gene3D" id="3.30.360.10">
    <property type="entry name" value="Dihydrodipicolinate Reductase, domain 2"/>
    <property type="match status" value="1"/>
</dbReference>
<sequence>MRRAVIVGSGSAGRRHAAALRSIAPEISITVVQRPESVQPREELQNLDVSFASTLDQALALPGDVCPPDFCIVANPSTLHADVAVRLLRLHSPVLIEKPLAADLLSAKEIHTAELQSGNQALLGYHLRFGDLLPELRRLVHLGVIGTPTGFSLSVGQHLGSWRTGTEATASVSARAELGGGVLLELSHELDALCFALDCAATSVTHCDLRFDGAPTDGKVETVAEVELVTSADIAGSVHLDMVADEPVRDWVILGTEGTLRVDALRSTIRQEQPDGTAHTIAEFAGGERDRAERRLIEHLLELSNPEIHPRCTTEDGILALAIIDAARKSYMSGQVAPVEQHVRQEQ</sequence>
<dbReference type="InterPro" id="IPR036291">
    <property type="entry name" value="NAD(P)-bd_dom_sf"/>
</dbReference>
<reference evidence="3" key="1">
    <citation type="submission" date="2020-05" db="EMBL/GenBank/DDBJ databases">
        <authorList>
            <person name="Chiriac C."/>
            <person name="Salcher M."/>
            <person name="Ghai R."/>
            <person name="Kavagutti S V."/>
        </authorList>
    </citation>
    <scope>NUCLEOTIDE SEQUENCE</scope>
</reference>
<proteinExistence type="predicted"/>
<dbReference type="InterPro" id="IPR055170">
    <property type="entry name" value="GFO_IDH_MocA-like_dom"/>
</dbReference>
<dbReference type="Pfam" id="PF22725">
    <property type="entry name" value="GFO_IDH_MocA_C3"/>
    <property type="match status" value="1"/>
</dbReference>
<dbReference type="EMBL" id="CAFAAQ010000361">
    <property type="protein sequence ID" value="CAB4829751.1"/>
    <property type="molecule type" value="Genomic_DNA"/>
</dbReference>
<organism evidence="3">
    <name type="scientific">freshwater metagenome</name>
    <dbReference type="NCBI Taxonomy" id="449393"/>
    <lineage>
        <taxon>unclassified sequences</taxon>
        <taxon>metagenomes</taxon>
        <taxon>ecological metagenomes</taxon>
    </lineage>
</organism>
<dbReference type="SUPFAM" id="SSF51735">
    <property type="entry name" value="NAD(P)-binding Rossmann-fold domains"/>
    <property type="match status" value="1"/>
</dbReference>
<dbReference type="GO" id="GO:0000166">
    <property type="term" value="F:nucleotide binding"/>
    <property type="evidence" value="ECO:0007669"/>
    <property type="project" value="InterPro"/>
</dbReference>
<dbReference type="AlphaFoldDB" id="A0A6J7AA79"/>
<evidence type="ECO:0000259" key="2">
    <source>
        <dbReference type="Pfam" id="PF22725"/>
    </source>
</evidence>
<feature type="domain" description="GFO/IDH/MocA-like oxidoreductase" evidence="2">
    <location>
        <begin position="135"/>
        <end position="261"/>
    </location>
</feature>
<evidence type="ECO:0000313" key="3">
    <source>
        <dbReference type="EMBL" id="CAB4829751.1"/>
    </source>
</evidence>
<gene>
    <name evidence="3" type="ORF">UFOPK3046_02294</name>
</gene>
<dbReference type="PANTHER" id="PTHR43377">
    <property type="entry name" value="BILIVERDIN REDUCTASE A"/>
    <property type="match status" value="1"/>
</dbReference>
<feature type="domain" description="Gfo/Idh/MocA-like oxidoreductase N-terminal" evidence="1">
    <location>
        <begin position="3"/>
        <end position="124"/>
    </location>
</feature>
<dbReference type="InterPro" id="IPR000683">
    <property type="entry name" value="Gfo/Idh/MocA-like_OxRdtase_N"/>
</dbReference>
<evidence type="ECO:0000259" key="1">
    <source>
        <dbReference type="Pfam" id="PF01408"/>
    </source>
</evidence>